<accession>A0A1H8Q0L9</accession>
<evidence type="ECO:0000313" key="2">
    <source>
        <dbReference type="EMBL" id="SEO47775.1"/>
    </source>
</evidence>
<dbReference type="STRING" id="604089.SAMN04487942_2851"/>
<evidence type="ECO:0000256" key="1">
    <source>
        <dbReference type="SAM" id="Phobius"/>
    </source>
</evidence>
<keyword evidence="3" id="KW-1185">Reference proteome</keyword>
<keyword evidence="1" id="KW-1133">Transmembrane helix</keyword>
<gene>
    <name evidence="2" type="ORF">SAMN04487942_2851</name>
</gene>
<keyword evidence="1" id="KW-0472">Membrane</keyword>
<dbReference type="AlphaFoldDB" id="A0A1H8Q0L9"/>
<dbReference type="RefSeq" id="WP_091172393.1">
    <property type="nucleotide sequence ID" value="NZ_CBCSFM010000004.1"/>
</dbReference>
<feature type="transmembrane region" description="Helical" evidence="1">
    <location>
        <begin position="125"/>
        <end position="145"/>
    </location>
</feature>
<protein>
    <submittedName>
        <fullName evidence="2">Uncharacterized protein</fullName>
    </submittedName>
</protein>
<keyword evidence="1" id="KW-0812">Transmembrane</keyword>
<dbReference type="OrthoDB" id="1249607at2"/>
<evidence type="ECO:0000313" key="3">
    <source>
        <dbReference type="Proteomes" id="UP000198657"/>
    </source>
</evidence>
<reference evidence="3" key="1">
    <citation type="submission" date="2016-10" db="EMBL/GenBank/DDBJ databases">
        <authorList>
            <person name="Varghese N."/>
            <person name="Submissions S."/>
        </authorList>
    </citation>
    <scope>NUCLEOTIDE SEQUENCE [LARGE SCALE GENOMIC DNA]</scope>
    <source>
        <strain evidence="3">CGMCC 1.8704</strain>
    </source>
</reference>
<sequence>MDFNDIQSAWDNDNNENVVLPNNLEKIQTANTPLDKIKKNLKKELIYQSLTVILCGFAPIIYHFPEKWLAPFYLLYSMFFAVCVYYLVKLYLFYKRLNNITLRTKDSLYETYFDVRLNMELYKTFTFALTPFVVLFLVGFTFYVASTTPGMKISDLSNTLMIAIFVIISVLILFMGLMAEWWVHFFYGKYAKEIRKVLDELKEE</sequence>
<organism evidence="2 3">
    <name type="scientific">Flavobacterium sinopsychrotolerans</name>
    <dbReference type="NCBI Taxonomy" id="604089"/>
    <lineage>
        <taxon>Bacteria</taxon>
        <taxon>Pseudomonadati</taxon>
        <taxon>Bacteroidota</taxon>
        <taxon>Flavobacteriia</taxon>
        <taxon>Flavobacteriales</taxon>
        <taxon>Flavobacteriaceae</taxon>
        <taxon>Flavobacterium</taxon>
    </lineage>
</organism>
<feature type="transmembrane region" description="Helical" evidence="1">
    <location>
        <begin position="45"/>
        <end position="64"/>
    </location>
</feature>
<dbReference type="EMBL" id="FODN01000007">
    <property type="protein sequence ID" value="SEO47775.1"/>
    <property type="molecule type" value="Genomic_DNA"/>
</dbReference>
<name>A0A1H8Q0L9_9FLAO</name>
<feature type="transmembrane region" description="Helical" evidence="1">
    <location>
        <begin position="70"/>
        <end position="88"/>
    </location>
</feature>
<proteinExistence type="predicted"/>
<dbReference type="Proteomes" id="UP000198657">
    <property type="component" value="Unassembled WGS sequence"/>
</dbReference>
<feature type="transmembrane region" description="Helical" evidence="1">
    <location>
        <begin position="160"/>
        <end position="187"/>
    </location>
</feature>